<sequence>MIQDWQQSNQNNTTAPLKKHITPKYTLSAIDDDILSYSTRSHSYFQNTNDSLQDIQDPILKSLMKEVIKENDLQNFRRSHIKKSQKQRASFIEIIGSKILENNTIQGIINKVVSRKDEFTINLQIKDEFFTFCGSDDNLFESQPNSIEIKDFDGDLFLLDNSESIVFHEIEDQEVKQEEKAGVLNKNNAIKQTHQRQFSKFLDDDDS</sequence>
<evidence type="ECO:0000313" key="2">
    <source>
        <dbReference type="Proteomes" id="UP000039865"/>
    </source>
</evidence>
<accession>A0A077ZUL9</accession>
<dbReference type="EMBL" id="CCKQ01001901">
    <property type="protein sequence ID" value="CDW73005.1"/>
    <property type="molecule type" value="Genomic_DNA"/>
</dbReference>
<name>A0A077ZUL9_STYLE</name>
<evidence type="ECO:0000313" key="1">
    <source>
        <dbReference type="EMBL" id="CDW73005.1"/>
    </source>
</evidence>
<protein>
    <submittedName>
        <fullName evidence="1">Uncharacterized protein</fullName>
    </submittedName>
</protein>
<gene>
    <name evidence="1" type="primary">Contig10785.g11535</name>
    <name evidence="1" type="ORF">STYLEM_1973</name>
</gene>
<proteinExistence type="predicted"/>
<keyword evidence="2" id="KW-1185">Reference proteome</keyword>
<organism evidence="1 2">
    <name type="scientific">Stylonychia lemnae</name>
    <name type="common">Ciliate</name>
    <dbReference type="NCBI Taxonomy" id="5949"/>
    <lineage>
        <taxon>Eukaryota</taxon>
        <taxon>Sar</taxon>
        <taxon>Alveolata</taxon>
        <taxon>Ciliophora</taxon>
        <taxon>Intramacronucleata</taxon>
        <taxon>Spirotrichea</taxon>
        <taxon>Stichotrichia</taxon>
        <taxon>Sporadotrichida</taxon>
        <taxon>Oxytrichidae</taxon>
        <taxon>Stylonychinae</taxon>
        <taxon>Stylonychia</taxon>
    </lineage>
</organism>
<dbReference type="AlphaFoldDB" id="A0A077ZUL9"/>
<dbReference type="InParanoid" id="A0A077ZUL9"/>
<dbReference type="Proteomes" id="UP000039865">
    <property type="component" value="Unassembled WGS sequence"/>
</dbReference>
<reference evidence="1 2" key="1">
    <citation type="submission" date="2014-06" db="EMBL/GenBank/DDBJ databases">
        <authorList>
            <person name="Swart Estienne"/>
        </authorList>
    </citation>
    <scope>NUCLEOTIDE SEQUENCE [LARGE SCALE GENOMIC DNA]</scope>
    <source>
        <strain evidence="1 2">130c</strain>
    </source>
</reference>